<dbReference type="EMBL" id="AP022561">
    <property type="protein sequence ID" value="BBX07794.1"/>
    <property type="molecule type" value="Genomic_DNA"/>
</dbReference>
<dbReference type="InterPro" id="IPR001638">
    <property type="entry name" value="Solute-binding_3/MltF_N"/>
</dbReference>
<proteinExistence type="inferred from homology"/>
<evidence type="ECO:0000256" key="5">
    <source>
        <dbReference type="ARBA" id="ARBA00070228"/>
    </source>
</evidence>
<comment type="similarity">
    <text evidence="1">Belongs to the bacterial solute-binding protein SsuA/TauA family.</text>
</comment>
<keyword evidence="2" id="KW-0813">Transport</keyword>
<dbReference type="CDD" id="cd13558">
    <property type="entry name" value="PBP2_SsuA_like_2"/>
    <property type="match status" value="1"/>
</dbReference>
<dbReference type="SUPFAM" id="SSF53850">
    <property type="entry name" value="Periplasmic binding protein-like II"/>
    <property type="match status" value="1"/>
</dbReference>
<gene>
    <name evidence="7" type="ORF">MAIC_25970</name>
</gene>
<dbReference type="AlphaFoldDB" id="A0AAD1HN87"/>
<evidence type="ECO:0000256" key="4">
    <source>
        <dbReference type="ARBA" id="ARBA00055538"/>
    </source>
</evidence>
<dbReference type="NCBIfam" id="TIGR01728">
    <property type="entry name" value="SsuA_fam"/>
    <property type="match status" value="1"/>
</dbReference>
<comment type="function">
    <text evidence="4">Part of a binding-protein-dependent transport system for aliphatic sulfonates. Putative binding protein.</text>
</comment>
<evidence type="ECO:0000259" key="6">
    <source>
        <dbReference type="SMART" id="SM00062"/>
    </source>
</evidence>
<protein>
    <recommendedName>
        <fullName evidence="5">Putative aliphatic sulfonates-binding protein</fullName>
    </recommendedName>
</protein>
<dbReference type="FunFam" id="3.40.190.10:FF:000050">
    <property type="entry name" value="Sulfonate ABC transporter substrate-binding protein"/>
    <property type="match status" value="1"/>
</dbReference>
<feature type="domain" description="Solute-binding protein family 3/N-terminal" evidence="6">
    <location>
        <begin position="48"/>
        <end position="274"/>
    </location>
</feature>
<sequence>MSLRAFRRVFIALTVVGLLLTGCVSRQQNTGASQAPATVPLSELSGLTLQVGDQKGGTESLLRAAGALDNLPYQIAFSTFTSGPPQIEAATAGKIDFAITGNTPPIFGAASNAKVKVVSAYNGGGVGDQILVQADSPIQSVSDLRGKSIAVGKGSSAHGHLLGQLDKAGLTPADVTLVFLQPADALSAFKAGQADAWAIWDPYTAQAEQQLKVRSIAQAKGVTNGYWFGVASDAALADPKRSSALADLLVRFAKAAKWAQDHPQEWAEKYAAAVGLDPRAAEVSQSRSLRLPTALSDEVIASEQKIADLFAKSGQIQTAPDISKWVDRRYAGVLEPVLISSN</sequence>
<accession>A0AAD1HN87</accession>
<reference evidence="7 8" key="1">
    <citation type="journal article" date="2019" name="Emerg. Microbes Infect.">
        <title>Comprehensive subspecies identification of 175 nontuberculous mycobacteria species based on 7547 genomic profiles.</title>
        <authorList>
            <person name="Matsumoto Y."/>
            <person name="Kinjo T."/>
            <person name="Motooka D."/>
            <person name="Nabeya D."/>
            <person name="Jung N."/>
            <person name="Uechi K."/>
            <person name="Horii T."/>
            <person name="Iida T."/>
            <person name="Fujita J."/>
            <person name="Nakamura S."/>
        </authorList>
    </citation>
    <scope>NUCLEOTIDE SEQUENCE [LARGE SCALE GENOMIC DNA]</scope>
    <source>
        <strain evidence="7 8">JCM 6376</strain>
    </source>
</reference>
<dbReference type="PANTHER" id="PTHR30024:SF48">
    <property type="entry name" value="ABC TRANSPORTER SUBSTRATE-BINDING PROTEIN"/>
    <property type="match status" value="1"/>
</dbReference>
<dbReference type="PANTHER" id="PTHR30024">
    <property type="entry name" value="ALIPHATIC SULFONATES-BINDING PROTEIN-RELATED"/>
    <property type="match status" value="1"/>
</dbReference>
<dbReference type="InterPro" id="IPR010067">
    <property type="entry name" value="ABC_SsuA_sub-bd"/>
</dbReference>
<dbReference type="Gene3D" id="3.40.190.10">
    <property type="entry name" value="Periplasmic binding protein-like II"/>
    <property type="match status" value="2"/>
</dbReference>
<keyword evidence="3" id="KW-0732">Signal</keyword>
<dbReference type="GO" id="GO:0042626">
    <property type="term" value="F:ATPase-coupled transmembrane transporter activity"/>
    <property type="evidence" value="ECO:0007669"/>
    <property type="project" value="InterPro"/>
</dbReference>
<keyword evidence="8" id="KW-1185">Reference proteome</keyword>
<evidence type="ECO:0000256" key="1">
    <source>
        <dbReference type="ARBA" id="ARBA00010742"/>
    </source>
</evidence>
<dbReference type="Pfam" id="PF12974">
    <property type="entry name" value="Phosphonate-bd"/>
    <property type="match status" value="1"/>
</dbReference>
<evidence type="ECO:0000313" key="8">
    <source>
        <dbReference type="Proteomes" id="UP000467327"/>
    </source>
</evidence>
<evidence type="ECO:0000256" key="3">
    <source>
        <dbReference type="ARBA" id="ARBA00022729"/>
    </source>
</evidence>
<dbReference type="Proteomes" id="UP000467327">
    <property type="component" value="Chromosome"/>
</dbReference>
<dbReference type="PROSITE" id="PS51257">
    <property type="entry name" value="PROKAR_LIPOPROTEIN"/>
    <property type="match status" value="1"/>
</dbReference>
<dbReference type="GO" id="GO:0016020">
    <property type="term" value="C:membrane"/>
    <property type="evidence" value="ECO:0007669"/>
    <property type="project" value="InterPro"/>
</dbReference>
<name>A0AAD1HN87_9MYCO</name>
<evidence type="ECO:0000313" key="7">
    <source>
        <dbReference type="EMBL" id="BBX07794.1"/>
    </source>
</evidence>
<evidence type="ECO:0000256" key="2">
    <source>
        <dbReference type="ARBA" id="ARBA00022448"/>
    </source>
</evidence>
<organism evidence="7 8">
    <name type="scientific">Mycolicibacterium aichiense</name>
    <dbReference type="NCBI Taxonomy" id="1799"/>
    <lineage>
        <taxon>Bacteria</taxon>
        <taxon>Bacillati</taxon>
        <taxon>Actinomycetota</taxon>
        <taxon>Actinomycetes</taxon>
        <taxon>Mycobacteriales</taxon>
        <taxon>Mycobacteriaceae</taxon>
        <taxon>Mycolicibacterium</taxon>
    </lineage>
</organism>
<dbReference type="SMART" id="SM00062">
    <property type="entry name" value="PBPb"/>
    <property type="match status" value="1"/>
</dbReference>
<dbReference type="KEGG" id="maic:MAIC_25970"/>